<protein>
    <submittedName>
        <fullName evidence="12">CRISPR-associated helicase, Cas3 family</fullName>
    </submittedName>
</protein>
<keyword evidence="9" id="KW-0051">Antiviral defense</keyword>
<keyword evidence="5" id="KW-0547">Nucleotide-binding</keyword>
<dbReference type="PROSITE" id="PS51194">
    <property type="entry name" value="HELICASE_CTER"/>
    <property type="match status" value="1"/>
</dbReference>
<evidence type="ECO:0000256" key="9">
    <source>
        <dbReference type="ARBA" id="ARBA00023118"/>
    </source>
</evidence>
<proteinExistence type="inferred from homology"/>
<dbReference type="GO" id="GO:0004386">
    <property type="term" value="F:helicase activity"/>
    <property type="evidence" value="ECO:0007669"/>
    <property type="project" value="UniProtKB-KW"/>
</dbReference>
<evidence type="ECO:0000256" key="2">
    <source>
        <dbReference type="ARBA" id="ARBA00009046"/>
    </source>
</evidence>
<sequence>MDAFDNKLYAHTLEGVKNKSQWQTLREHALSTAHLASDYATSFGLAECGYWLGLIHDLGKSLPQFQQRLEDDRVKADHKHAGGLFLWDKLNNGTKPSHLAAQCLALCVISHHGGLVDCLNQLGEDNFINTIENKLYQANLKDSLENLQLDTELEDNIKKISGARSLVQDEIDFFFQNILQQAKKYWPTEDDKNKRKKLELFRIGLMTKMLFSCLIDADHTDTANFHDEERKNKNLPHLPKWDELRDMVERYLETLPQTSSVDIERKRISDKCIQASVCESGTYLLTVPTGGGKTLASMRFALHHAVNREPYIPFKRIIYVIPYTTIIEQNAQAIRKVFVSQLNEDVLNEMILESHSNVLPNEENRNNRVLAENWDAPIIFTTNVQFLEAFYGVGTRNARKLHNLANSIIIFDEAQTLPVRCLHLFCHAVNFLVEHCNCTAILCTATQPLLHEIPAEHGALWLSKNFQILPDKFRKDSADSLKRVTVIDECKPQGWRLEEVADKVSCIHKQGNSCIIILNTKADTRELYTILRKRHGEELTYHLSTAMCAAHRMDILSEVKTLLRNNQPVICVSTQLIEAGIDIDFDTGIRALAGIDSIAQAAGRINRNGKKPADSALYIQNISGENLKNLQDIAVAQVEAQKVLREFKENPNEFGNSLLSEAVMKRYFKFYIFNRKDEMTYKIKSDNLVNLLSSNVNAVGEYKRTHKNQPYPNILRQSFATAAREFKVINSDTQGIFVPYNDEARGLLNQLRNTKSSEFQRYLFRRLQRYTVNVYPYMLKKLTKIHALEPLCENSGILALYEIFYDSRFGVNINSTISPDMLIQ</sequence>
<dbReference type="InterPro" id="IPR001650">
    <property type="entry name" value="Helicase_C-like"/>
</dbReference>
<dbReference type="InterPro" id="IPR006483">
    <property type="entry name" value="CRISPR-assoc_Cas3_HD"/>
</dbReference>
<dbReference type="InterPro" id="IPR011545">
    <property type="entry name" value="DEAD/DEAH_box_helicase_dom"/>
</dbReference>
<dbReference type="InterPro" id="IPR006474">
    <property type="entry name" value="Helicase_Cas3_CRISPR-ass_core"/>
</dbReference>
<evidence type="ECO:0000256" key="5">
    <source>
        <dbReference type="ARBA" id="ARBA00022741"/>
    </source>
</evidence>
<evidence type="ECO:0000313" key="12">
    <source>
        <dbReference type="EMBL" id="ABB28272.1"/>
    </source>
</evidence>
<feature type="domain" description="HD Cas3-type" evidence="11">
    <location>
        <begin position="18"/>
        <end position="220"/>
    </location>
</feature>
<gene>
    <name evidence="12" type="ordered locus">Cag_1010</name>
</gene>
<dbReference type="GO" id="GO:0004518">
    <property type="term" value="F:nuclease activity"/>
    <property type="evidence" value="ECO:0007669"/>
    <property type="project" value="UniProtKB-KW"/>
</dbReference>
<keyword evidence="6" id="KW-0378">Hydrolase</keyword>
<comment type="similarity">
    <text evidence="2">In the central section; belongs to the CRISPR-associated helicase Cas3 family.</text>
</comment>
<reference evidence="12" key="1">
    <citation type="submission" date="2005-08" db="EMBL/GenBank/DDBJ databases">
        <title>Complete sequence of Chlorobium chlorochromatii CaD3.</title>
        <authorList>
            <person name="Copeland A."/>
            <person name="Lucas S."/>
            <person name="Lapidus A."/>
            <person name="Barry K."/>
            <person name="Detter J.C."/>
            <person name="Glavina T."/>
            <person name="Hammon N."/>
            <person name="Israni S."/>
            <person name="Pitluck S."/>
            <person name="Bryant D."/>
            <person name="Schmutz J."/>
            <person name="Larimer F."/>
            <person name="Land M."/>
            <person name="Kyrpides N."/>
            <person name="Ivanova N."/>
            <person name="Richardson P."/>
        </authorList>
    </citation>
    <scope>NUCLEOTIDE SEQUENCE [LARGE SCALE GENOMIC DNA]</scope>
    <source>
        <strain evidence="12">CaD3</strain>
    </source>
</reference>
<feature type="domain" description="Helicase C-terminal" evidence="10">
    <location>
        <begin position="499"/>
        <end position="655"/>
    </location>
</feature>
<evidence type="ECO:0000256" key="7">
    <source>
        <dbReference type="ARBA" id="ARBA00022806"/>
    </source>
</evidence>
<dbReference type="Gene3D" id="3.40.50.300">
    <property type="entry name" value="P-loop containing nucleotide triphosphate hydrolases"/>
    <property type="match status" value="2"/>
</dbReference>
<evidence type="ECO:0000256" key="3">
    <source>
        <dbReference type="ARBA" id="ARBA00022722"/>
    </source>
</evidence>
<dbReference type="InterPro" id="IPR027417">
    <property type="entry name" value="P-loop_NTPase"/>
</dbReference>
<dbReference type="PROSITE" id="PS51643">
    <property type="entry name" value="HD_CAS3"/>
    <property type="match status" value="1"/>
</dbReference>
<dbReference type="EMBL" id="CP000108">
    <property type="protein sequence ID" value="ABB28272.1"/>
    <property type="molecule type" value="Genomic_DNA"/>
</dbReference>
<dbReference type="NCBIfam" id="TIGR01587">
    <property type="entry name" value="cas3_core"/>
    <property type="match status" value="1"/>
</dbReference>
<evidence type="ECO:0000256" key="4">
    <source>
        <dbReference type="ARBA" id="ARBA00022723"/>
    </source>
</evidence>
<dbReference type="HOGENOM" id="CLU_010123_0_0_10"/>
<evidence type="ECO:0000256" key="1">
    <source>
        <dbReference type="ARBA" id="ARBA00006847"/>
    </source>
</evidence>
<dbReference type="NCBIfam" id="TIGR01596">
    <property type="entry name" value="cas3_HD"/>
    <property type="match status" value="1"/>
</dbReference>
<keyword evidence="4" id="KW-0479">Metal-binding</keyword>
<evidence type="ECO:0000256" key="6">
    <source>
        <dbReference type="ARBA" id="ARBA00022801"/>
    </source>
</evidence>
<dbReference type="AlphaFoldDB" id="Q3ARV3"/>
<dbReference type="InterPro" id="IPR038257">
    <property type="entry name" value="CRISPR-assoc_Cas3_HD_sf"/>
</dbReference>
<dbReference type="STRING" id="340177.Cag_1010"/>
<evidence type="ECO:0000256" key="8">
    <source>
        <dbReference type="ARBA" id="ARBA00022840"/>
    </source>
</evidence>
<dbReference type="GO" id="GO:0051607">
    <property type="term" value="P:defense response to virus"/>
    <property type="evidence" value="ECO:0007669"/>
    <property type="project" value="UniProtKB-KW"/>
</dbReference>
<dbReference type="SUPFAM" id="SSF52540">
    <property type="entry name" value="P-loop containing nucleoside triphosphate hydrolases"/>
    <property type="match status" value="1"/>
</dbReference>
<dbReference type="GO" id="GO:0046872">
    <property type="term" value="F:metal ion binding"/>
    <property type="evidence" value="ECO:0007669"/>
    <property type="project" value="UniProtKB-KW"/>
</dbReference>
<dbReference type="KEGG" id="cch:Cag_1010"/>
<dbReference type="Pfam" id="PF18019">
    <property type="entry name" value="Cas3_HD"/>
    <property type="match status" value="1"/>
</dbReference>
<comment type="similarity">
    <text evidence="1">In the N-terminal section; belongs to the CRISPR-associated nuclease Cas3-HD family.</text>
</comment>
<evidence type="ECO:0000259" key="11">
    <source>
        <dbReference type="PROSITE" id="PS51643"/>
    </source>
</evidence>
<accession>Q3ARV3</accession>
<dbReference type="GO" id="GO:0003676">
    <property type="term" value="F:nucleic acid binding"/>
    <property type="evidence" value="ECO:0007669"/>
    <property type="project" value="InterPro"/>
</dbReference>
<evidence type="ECO:0000259" key="10">
    <source>
        <dbReference type="PROSITE" id="PS51194"/>
    </source>
</evidence>
<keyword evidence="8" id="KW-0067">ATP-binding</keyword>
<dbReference type="CDD" id="cd09641">
    <property type="entry name" value="Cas3''_I"/>
    <property type="match status" value="1"/>
</dbReference>
<dbReference type="GO" id="GO:0016787">
    <property type="term" value="F:hydrolase activity"/>
    <property type="evidence" value="ECO:0007669"/>
    <property type="project" value="UniProtKB-KW"/>
</dbReference>
<name>Q3ARV3_CHLCH</name>
<dbReference type="Pfam" id="PF22590">
    <property type="entry name" value="Cas3-like_C_2"/>
    <property type="match status" value="1"/>
</dbReference>
<dbReference type="CDD" id="cd17930">
    <property type="entry name" value="DEXHc_cas3"/>
    <property type="match status" value="1"/>
</dbReference>
<keyword evidence="7" id="KW-0347">Helicase</keyword>
<dbReference type="GO" id="GO:0005524">
    <property type="term" value="F:ATP binding"/>
    <property type="evidence" value="ECO:0007669"/>
    <property type="project" value="UniProtKB-KW"/>
</dbReference>
<dbReference type="OrthoDB" id="9810236at2"/>
<organism evidence="12">
    <name type="scientific">Chlorobium chlorochromatii (strain CaD3)</name>
    <dbReference type="NCBI Taxonomy" id="340177"/>
    <lineage>
        <taxon>Bacteria</taxon>
        <taxon>Pseudomonadati</taxon>
        <taxon>Chlorobiota</taxon>
        <taxon>Chlorobiia</taxon>
        <taxon>Chlorobiales</taxon>
        <taxon>Chlorobiaceae</taxon>
        <taxon>Chlorobium/Pelodictyon group</taxon>
        <taxon>Chlorobium</taxon>
    </lineage>
</organism>
<dbReference type="Gene3D" id="1.10.3210.30">
    <property type="match status" value="1"/>
</dbReference>
<dbReference type="eggNOG" id="COG1203">
    <property type="taxonomic scope" value="Bacteria"/>
</dbReference>
<dbReference type="InterPro" id="IPR054712">
    <property type="entry name" value="Cas3-like_dom"/>
</dbReference>
<dbReference type="Pfam" id="PF00270">
    <property type="entry name" value="DEAD"/>
    <property type="match status" value="1"/>
</dbReference>
<dbReference type="SMART" id="SM00490">
    <property type="entry name" value="HELICc"/>
    <property type="match status" value="1"/>
</dbReference>
<keyword evidence="3" id="KW-0540">Nuclease</keyword>